<feature type="transmembrane region" description="Helical" evidence="6">
    <location>
        <begin position="12"/>
        <end position="31"/>
    </location>
</feature>
<feature type="transmembrane region" description="Helical" evidence="6">
    <location>
        <begin position="227"/>
        <end position="248"/>
    </location>
</feature>
<feature type="transmembrane region" description="Helical" evidence="6">
    <location>
        <begin position="52"/>
        <end position="73"/>
    </location>
</feature>
<evidence type="ECO:0000313" key="10">
    <source>
        <dbReference type="Proteomes" id="UP000222768"/>
    </source>
</evidence>
<dbReference type="Proteomes" id="UP000222768">
    <property type="component" value="Unassembled WGS sequence"/>
</dbReference>
<keyword evidence="6" id="KW-0997">Cell inner membrane</keyword>
<evidence type="ECO:0000256" key="4">
    <source>
        <dbReference type="ARBA" id="ARBA00022989"/>
    </source>
</evidence>
<dbReference type="EMBL" id="JAOURS010000001">
    <property type="protein sequence ID" value="MDC6636725.1"/>
    <property type="molecule type" value="Genomic_DNA"/>
</dbReference>
<keyword evidence="6" id="KW-0186">Copper</keyword>
<comment type="subcellular location">
    <subcellularLocation>
        <location evidence="6">Cell inner membrane</location>
        <topology evidence="6">Multi-pass membrane protein</topology>
    </subcellularLocation>
    <subcellularLocation>
        <location evidence="1">Cell membrane</location>
        <topology evidence="1">Multi-pass membrane protein</topology>
    </subcellularLocation>
</comment>
<proteinExistence type="inferred from homology"/>
<feature type="transmembrane region" description="Helical" evidence="6">
    <location>
        <begin position="93"/>
        <end position="111"/>
    </location>
</feature>
<dbReference type="PANTHER" id="PTHR34820">
    <property type="entry name" value="INNER MEMBRANE PROTEIN YEBZ"/>
    <property type="match status" value="1"/>
</dbReference>
<feature type="transmembrane region" description="Helical" evidence="6">
    <location>
        <begin position="118"/>
        <end position="139"/>
    </location>
</feature>
<evidence type="ECO:0000313" key="9">
    <source>
        <dbReference type="EMBL" id="PHH04828.1"/>
    </source>
</evidence>
<feature type="transmembrane region" description="Helical" evidence="6">
    <location>
        <begin position="269"/>
        <end position="287"/>
    </location>
</feature>
<dbReference type="GO" id="GO:0005886">
    <property type="term" value="C:plasma membrane"/>
    <property type="evidence" value="ECO:0007669"/>
    <property type="project" value="UniProtKB-SubCell"/>
</dbReference>
<dbReference type="InterPro" id="IPR047689">
    <property type="entry name" value="CopD"/>
</dbReference>
<evidence type="ECO:0000313" key="8">
    <source>
        <dbReference type="EMBL" id="MDC6636725.1"/>
    </source>
</evidence>
<dbReference type="NCBIfam" id="NF033808">
    <property type="entry name" value="copper_CopD"/>
    <property type="match status" value="1"/>
</dbReference>
<evidence type="ECO:0000259" key="7">
    <source>
        <dbReference type="Pfam" id="PF05425"/>
    </source>
</evidence>
<reference evidence="8" key="3">
    <citation type="journal article" date="2023" name="Genes Genomics">
        <title>Genomic insights of Leclercia adecarboxylata strains linked to an outbreak in public hospitals in Mexico.</title>
        <authorList>
            <person name="Barrios-Villa E."/>
            <person name="Pacheco-Flores B."/>
            <person name="Lozano-Zarain P."/>
            <person name="Del Campo-Ortega R."/>
            <person name="de Jesus Ascencio-Montiel I."/>
            <person name="Gonzalez-Leon M."/>
            <person name="Camorlinga-Ponce M."/>
            <person name="Gaytan Cervantes F.J."/>
            <person name="Gonzalez Torres C."/>
            <person name="Aguilar E."/>
            <person name="Gonzalez Ibarra J."/>
            <person name="Torres Lopez F.J."/>
            <person name="Rosas-Vargas H."/>
            <person name="Gonzalez-Bonilla C.R."/>
            <person name="Del Carmen Rocha-Gracia R."/>
        </authorList>
    </citation>
    <scope>NUCLEOTIDE SEQUENCE</scope>
    <source>
        <strain evidence="8">Lac40</strain>
    </source>
</reference>
<dbReference type="EMBL" id="PDLK01000002">
    <property type="protein sequence ID" value="PHH04828.1"/>
    <property type="molecule type" value="Genomic_DNA"/>
</dbReference>
<keyword evidence="4 6" id="KW-1133">Transmembrane helix</keyword>
<dbReference type="AlphaFoldDB" id="A0A5P6HA97"/>
<keyword evidence="2 6" id="KW-1003">Cell membrane</keyword>
<protein>
    <recommendedName>
        <fullName evidence="6">Copper resistance protein D</fullName>
    </recommendedName>
</protein>
<gene>
    <name evidence="8" type="primary">copD</name>
    <name evidence="9" type="ORF">CRX53_13100</name>
    <name evidence="8" type="ORF">OEZ79_00520</name>
</gene>
<dbReference type="GO" id="GO:0046688">
    <property type="term" value="P:response to copper ion"/>
    <property type="evidence" value="ECO:0007669"/>
    <property type="project" value="UniProtKB-UniRule"/>
</dbReference>
<reference evidence="10" key="1">
    <citation type="submission" date="2017-09" db="EMBL/GenBank/DDBJ databases">
        <title>FDA dAtabase for Regulatory Grade micrObial Sequences (FDA-ARGOS): Supporting development and validation of Infectious Disease Dx tests.</title>
        <authorList>
            <person name="Minogue T."/>
            <person name="Wolcott M."/>
            <person name="Wasieloski L."/>
            <person name="Aguilar W."/>
            <person name="Moore D."/>
            <person name="Tallon L."/>
            <person name="Sadzewicz L."/>
            <person name="Ott S."/>
            <person name="Zhao X."/>
            <person name="Nagaraj S."/>
            <person name="Vavikolanu K."/>
            <person name="Aluvathingal J."/>
            <person name="Nadendla S."/>
            <person name="Sichtig H."/>
        </authorList>
    </citation>
    <scope>NUCLEOTIDE SEQUENCE [LARGE SCALE GENOMIC DNA]</scope>
    <source>
        <strain evidence="10">FDAARGOS_404</strain>
    </source>
</reference>
<dbReference type="RefSeq" id="WP_032611902.1">
    <property type="nucleotide sequence ID" value="NZ_CBCYCG010000002.1"/>
</dbReference>
<dbReference type="Proteomes" id="UP001149314">
    <property type="component" value="Unassembled WGS sequence"/>
</dbReference>
<feature type="transmembrane region" description="Helical" evidence="6">
    <location>
        <begin position="151"/>
        <end position="172"/>
    </location>
</feature>
<name>A0A5P6HA97_9ENTR</name>
<keyword evidence="5 6" id="KW-0472">Membrane</keyword>
<evidence type="ECO:0000256" key="6">
    <source>
        <dbReference type="RuleBase" id="RU369037"/>
    </source>
</evidence>
<dbReference type="InterPro" id="IPR032694">
    <property type="entry name" value="CopC/D"/>
</dbReference>
<sequence>MLAFCYVTLRFIHFSALMVLFGNALYSAWLAPASLRRLLKRRFRRRQKTIALISLLSALIMLALQGGMMGSGWQDVISPPTWQAVLTTQFGRVWLWQMMLAFVTLWIAWLEPRKAAPLLLLFTAAQFILLAGTGHAAMHDGILGRVQRSNHALHLLCTAVWLGGLLPLLFCLRLSHGRWREAAIHTMMRFSRYGHLAVAGVLLTGAINTLLIQGWVVPWHSGWGRMLLLKCALVAMMVVIALVNRYVLVPRFRSGDGREQRYFIRMTQTEVVLGALVLAAVSLFATWEPF</sequence>
<reference evidence="9" key="2">
    <citation type="submission" date="2017-09" db="EMBL/GenBank/DDBJ databases">
        <title>FDA dAtabase for Regulatory Grade micrObial Sequences (FDA-ARGOS): Supporting development and validation of Infectious Disease Dx tests.</title>
        <authorList>
            <person name="Minogue T."/>
            <person name="Wolcott M."/>
            <person name="Wasieloski L."/>
            <person name="Aguilar W."/>
            <person name="Moore D."/>
            <person name="Tallon L.J."/>
            <person name="Sadzewicz L."/>
            <person name="Ott S."/>
            <person name="Zhao X."/>
            <person name="Nagaraj S."/>
            <person name="Vavikolanu K."/>
            <person name="Aluvathingal J."/>
            <person name="Nadendla S."/>
            <person name="Sichtig H."/>
        </authorList>
    </citation>
    <scope>NUCLEOTIDE SEQUENCE</scope>
    <source>
        <strain evidence="9">FDAARGOS_404</strain>
    </source>
</reference>
<evidence type="ECO:0000256" key="3">
    <source>
        <dbReference type="ARBA" id="ARBA00022692"/>
    </source>
</evidence>
<comment type="caution">
    <text evidence="9">The sequence shown here is derived from an EMBL/GenBank/DDBJ whole genome shotgun (WGS) entry which is preliminary data.</text>
</comment>
<keyword evidence="3 6" id="KW-0812">Transmembrane</keyword>
<evidence type="ECO:0000256" key="5">
    <source>
        <dbReference type="ARBA" id="ARBA00023136"/>
    </source>
</evidence>
<feature type="domain" description="Copper resistance protein D" evidence="7">
    <location>
        <begin position="185"/>
        <end position="283"/>
    </location>
</feature>
<dbReference type="KEGG" id="lax:APT61_08675"/>
<feature type="transmembrane region" description="Helical" evidence="6">
    <location>
        <begin position="193"/>
        <end position="215"/>
    </location>
</feature>
<accession>A0A5P6HA97</accession>
<organism evidence="9 10">
    <name type="scientific">Leclercia adecarboxylata</name>
    <dbReference type="NCBI Taxonomy" id="83655"/>
    <lineage>
        <taxon>Bacteria</taxon>
        <taxon>Pseudomonadati</taxon>
        <taxon>Pseudomonadota</taxon>
        <taxon>Gammaproteobacteria</taxon>
        <taxon>Enterobacterales</taxon>
        <taxon>Enterobacteriaceae</taxon>
        <taxon>Leclercia</taxon>
    </lineage>
</organism>
<dbReference type="Pfam" id="PF05425">
    <property type="entry name" value="CopD"/>
    <property type="match status" value="1"/>
</dbReference>
<comment type="similarity">
    <text evidence="6">Belongs to the CopD family.</text>
</comment>
<evidence type="ECO:0000256" key="2">
    <source>
        <dbReference type="ARBA" id="ARBA00022475"/>
    </source>
</evidence>
<dbReference type="PANTHER" id="PTHR34820:SF4">
    <property type="entry name" value="INNER MEMBRANE PROTEIN YEBZ"/>
    <property type="match status" value="1"/>
</dbReference>
<dbReference type="GeneID" id="30331974"/>
<dbReference type="GO" id="GO:0006825">
    <property type="term" value="P:copper ion transport"/>
    <property type="evidence" value="ECO:0007669"/>
    <property type="project" value="InterPro"/>
</dbReference>
<evidence type="ECO:0000256" key="1">
    <source>
        <dbReference type="ARBA" id="ARBA00004651"/>
    </source>
</evidence>
<comment type="function">
    <text evidence="6">Involved in copper resistance.</text>
</comment>
<dbReference type="InterPro" id="IPR008457">
    <property type="entry name" value="Cu-R_CopD_dom"/>
</dbReference>